<protein>
    <submittedName>
        <fullName evidence="5">Ankyrin</fullName>
    </submittedName>
</protein>
<evidence type="ECO:0000256" key="1">
    <source>
        <dbReference type="ARBA" id="ARBA00022737"/>
    </source>
</evidence>
<feature type="repeat" description="ANK" evidence="3">
    <location>
        <begin position="1433"/>
        <end position="1466"/>
    </location>
</feature>
<proteinExistence type="predicted"/>
<reference evidence="5" key="1">
    <citation type="journal article" date="2020" name="Stud. Mycol.">
        <title>101 Dothideomycetes genomes: a test case for predicting lifestyles and emergence of pathogens.</title>
        <authorList>
            <person name="Haridas S."/>
            <person name="Albert R."/>
            <person name="Binder M."/>
            <person name="Bloem J."/>
            <person name="Labutti K."/>
            <person name="Salamov A."/>
            <person name="Andreopoulos B."/>
            <person name="Baker S."/>
            <person name="Barry K."/>
            <person name="Bills G."/>
            <person name="Bluhm B."/>
            <person name="Cannon C."/>
            <person name="Castanera R."/>
            <person name="Culley D."/>
            <person name="Daum C."/>
            <person name="Ezra D."/>
            <person name="Gonzalez J."/>
            <person name="Henrissat B."/>
            <person name="Kuo A."/>
            <person name="Liang C."/>
            <person name="Lipzen A."/>
            <person name="Lutzoni F."/>
            <person name="Magnuson J."/>
            <person name="Mondo S."/>
            <person name="Nolan M."/>
            <person name="Ohm R."/>
            <person name="Pangilinan J."/>
            <person name="Park H.-J."/>
            <person name="Ramirez L."/>
            <person name="Alfaro M."/>
            <person name="Sun H."/>
            <person name="Tritt A."/>
            <person name="Yoshinaga Y."/>
            <person name="Zwiers L.-H."/>
            <person name="Turgeon B."/>
            <person name="Goodwin S."/>
            <person name="Spatafora J."/>
            <person name="Crous P."/>
            <person name="Grigoriev I."/>
        </authorList>
    </citation>
    <scope>NUCLEOTIDE SEQUENCE</scope>
    <source>
        <strain evidence="5">CBS 133067</strain>
    </source>
</reference>
<dbReference type="InterPro" id="IPR036770">
    <property type="entry name" value="Ankyrin_rpt-contain_sf"/>
</dbReference>
<dbReference type="PANTHER" id="PTHR24198:SF165">
    <property type="entry name" value="ANKYRIN REPEAT-CONTAINING PROTEIN-RELATED"/>
    <property type="match status" value="1"/>
</dbReference>
<evidence type="ECO:0000313" key="5">
    <source>
        <dbReference type="EMBL" id="KAF2100719.1"/>
    </source>
</evidence>
<feature type="domain" description="Nephrocystin 3-like N-terminal" evidence="4">
    <location>
        <begin position="201"/>
        <end position="366"/>
    </location>
</feature>
<evidence type="ECO:0000259" key="4">
    <source>
        <dbReference type="Pfam" id="PF24883"/>
    </source>
</evidence>
<organism evidence="5 6">
    <name type="scientific">Rhizodiscina lignyota</name>
    <dbReference type="NCBI Taxonomy" id="1504668"/>
    <lineage>
        <taxon>Eukaryota</taxon>
        <taxon>Fungi</taxon>
        <taxon>Dikarya</taxon>
        <taxon>Ascomycota</taxon>
        <taxon>Pezizomycotina</taxon>
        <taxon>Dothideomycetes</taxon>
        <taxon>Pleosporomycetidae</taxon>
        <taxon>Aulographales</taxon>
        <taxon>Rhizodiscinaceae</taxon>
        <taxon>Rhizodiscina</taxon>
    </lineage>
</organism>
<keyword evidence="1" id="KW-0677">Repeat</keyword>
<dbReference type="Gene3D" id="1.25.40.20">
    <property type="entry name" value="Ankyrin repeat-containing domain"/>
    <property type="match status" value="6"/>
</dbReference>
<evidence type="ECO:0000313" key="6">
    <source>
        <dbReference type="Proteomes" id="UP000799772"/>
    </source>
</evidence>
<dbReference type="Gene3D" id="3.40.50.300">
    <property type="entry name" value="P-loop containing nucleotide triphosphate hydrolases"/>
    <property type="match status" value="1"/>
</dbReference>
<dbReference type="Pfam" id="PF12796">
    <property type="entry name" value="Ank_2"/>
    <property type="match status" value="4"/>
</dbReference>
<feature type="repeat" description="ANK" evidence="3">
    <location>
        <begin position="1811"/>
        <end position="1840"/>
    </location>
</feature>
<keyword evidence="6" id="KW-1185">Reference proteome</keyword>
<feature type="repeat" description="ANK" evidence="3">
    <location>
        <begin position="1841"/>
        <end position="1873"/>
    </location>
</feature>
<feature type="repeat" description="ANK" evidence="3">
    <location>
        <begin position="947"/>
        <end position="979"/>
    </location>
</feature>
<accession>A0A9P4MCJ4</accession>
<dbReference type="InterPro" id="IPR027417">
    <property type="entry name" value="P-loop_NTPase"/>
</dbReference>
<dbReference type="InterPro" id="IPR056884">
    <property type="entry name" value="NPHP3-like_N"/>
</dbReference>
<dbReference type="PROSITE" id="PS50297">
    <property type="entry name" value="ANK_REP_REGION"/>
    <property type="match status" value="6"/>
</dbReference>
<keyword evidence="2 3" id="KW-0040">ANK repeat</keyword>
<sequence length="2126" mass="237763">MDPVSFVSAVASLAAFTEAVLSNVLSYAKAVKESQKELSHLSSEIVTLAGTLRAAEILFREVRSTAITDEQINQCLSLLQEIDDRLKKSKSDSTSDGRMKRFAKSLKWPFTLPDTKELIEKIGRHKATFNLAISSEGLSAVLRNQNEVANEIRDLRQEIKTRHEVEARIELNAHRKQILSFFEKVDAKEYFDTNRRIRHEGTGVWFTKGDTMRDWLASRDSNLWLYGIPGAGKTVLSSAAIATVLEICKPDEAVAFFYCDYKKQETQDPQHIFGSLVKQLAIQSQDAFELLSQYHAKIHHNGSASGRLNVEHLVDLIRHMTGHFKTTSIIVDGLDECGDNIHDVLDQWTNLFQGPAGALRTAIFSRDEFSIRKALCDQHYTTLSIAAQSTDIKLYAGTEIERRCRRGTLELDDPSLKGYIMDKLVEKAQGMFRWVACQFDFLENLTSEEAYRNALESLPPDLPATYERMLERVLKLPESTQRMVQEALKWILFAWTPLDMPELCDAVSVEVGAEKRNPRSIVKPAAVERHCGSFIRKSANGMNIESAHFTVKEFFLNLDPKTKPCFARFAMNQESVCADLASTCLTYLNYADFKRPVPDDIREYFKYPFYDHAAIRFNEYAGQSWHHCHIQRLGQKLFDPERSPNSLLWCHYYSYMEIEPKFNDHGSWKSFLDEYQRDLCGTSTLYWVALMHITELLEIILSSGSDVNHRTPFGTPLHAAILGADALHLPRTIVESDSDGDWTSNQASVQAFNSIELKWKWNGRHRSCVELLLSYGADMDIPWLASEIGVITTYELLLYSCDTGLIKQVPKPNDPFGADWLERLRRFLVEVSHYSDLPLRVLQIIDASNVPMTCGVEYSKLAVRIRTTDNFETVSADCEDTSVLLRAAAAQGSVDLVKEILSLHGVDVDSPGEAGETALHLAASIGSTQCMDLLIQKGAFINKRDSKGRSALHYAASSSQVECIDMLLELKLDPEETTEDDETLSHLAAYEDNREVLKMLLERFGEKYLHANDRDALGRTPAINAAIGASGAALQFLLPFSNPNDKDLDDEPLLHHAAKKLSLNHVTTILDRGADPLAKCADGSTVLHHIAANPLATMEYVQMVLDRGVSKNDTAKNGTSPLHVLLVSEHFQNDPKVCLAMLLASETNINIPNQKGNTPLHLLLDAEIVVDVKLRLLANFLEIGADLTLRTSSRGSFFCELIRELIKDSYENTPEGIKQHLSKTQHIRKLLNITIAAINEVRHLEQPVGSWRPLQACIFDESLSLQLLSKGIDPNLRNPSPGGFSALEQLCITVSENHSEHLILKLCEAYRSAPSLHSTGDSLLHILCKGPCTNESLLHHTHKLIPNVNIRGENGDLSLIHSIQLGNVSFVEQLLVFGARLDLKGGSVNQRNWYPLHWAAHLGNENILHLFSRHTVEWNLKAASFKPAGTRFDGCSALHLAVLNNKVTAVNFLLDRALIDVNVRDDRGRTPLHSAAAVTDGYMIASLIDRGADVKLLDNLGWSALHHGVFNVTASEEVLGLLVDSGTPQGPDKNGDTPKALAMCEGRSKAMEILKGLQTDEVRLSPDAPETTSAAVRAELIQSFALSRALERGNLEVFKQITSAPGQSVDQMSSHCGVCTLFVTSLCRSETPFPKWLLNLKCNPRGQINCGPLLGYTAVHLAARHADLSRNLLPTLLDAVDPEEWSTNQFSPLHVSVACRNHEGTVALLRFMAETASVERVERQNGNVPRVSISRKLITEMLNKRPRDYPNERRPQLELIDPQDRNKRHLLQSNFSGTPLHLAAVMNEVESAKSLLENGAEVDTRDVWMWTPLHFAVSRGHLEMVKLLLDNNSNPNRKTLLGGTALMHAAECGKHDVFRTLVAYGADVNAQNVKKATALMYCRGPDMYSLAVTAGCHWNYESSPESSLDMTFEGSISLSTFIMNSRPGDNHEPTSLQIWVSILPQEFRMLLRLSRTGNRPQTDKSTAEKAMQFLVPAALRDDARLIELICTELENTDLESLREALIRAASWGRLCAVKSLLRRALLHSAERVAIVSMAYMASKDFPDLQAWILVDQVTEQLAIEAGGQLPEALERVKFWSGIRQIEIPLEGRYGRVRRSLLDWAVWLHSQDKEMMIAYSWRGCKLR</sequence>
<feature type="repeat" description="ANK" evidence="3">
    <location>
        <begin position="1775"/>
        <end position="1807"/>
    </location>
</feature>
<dbReference type="OrthoDB" id="3944243at2759"/>
<dbReference type="PANTHER" id="PTHR24198">
    <property type="entry name" value="ANKYRIN REPEAT AND PROTEIN KINASE DOMAIN-CONTAINING PROTEIN"/>
    <property type="match status" value="1"/>
</dbReference>
<dbReference type="Pfam" id="PF24883">
    <property type="entry name" value="NPHP3_N"/>
    <property type="match status" value="1"/>
</dbReference>
<dbReference type="SUPFAM" id="SSF48403">
    <property type="entry name" value="Ankyrin repeat"/>
    <property type="match status" value="5"/>
</dbReference>
<feature type="repeat" description="ANK" evidence="3">
    <location>
        <begin position="914"/>
        <end position="946"/>
    </location>
</feature>
<dbReference type="PRINTS" id="PR01415">
    <property type="entry name" value="ANKYRIN"/>
</dbReference>
<evidence type="ECO:0000256" key="2">
    <source>
        <dbReference type="ARBA" id="ARBA00023043"/>
    </source>
</evidence>
<dbReference type="InterPro" id="IPR002110">
    <property type="entry name" value="Ankyrin_rpt"/>
</dbReference>
<comment type="caution">
    <text evidence="5">The sequence shown here is derived from an EMBL/GenBank/DDBJ whole genome shotgun (WGS) entry which is preliminary data.</text>
</comment>
<evidence type="ECO:0000256" key="3">
    <source>
        <dbReference type="PROSITE-ProRule" id="PRU00023"/>
    </source>
</evidence>
<dbReference type="SMART" id="SM00248">
    <property type="entry name" value="ANK"/>
    <property type="match status" value="22"/>
</dbReference>
<gene>
    <name evidence="5" type="ORF">NA57DRAFT_74317</name>
</gene>
<name>A0A9P4MCJ4_9PEZI</name>
<dbReference type="PROSITE" id="PS50088">
    <property type="entry name" value="ANK_REPEAT"/>
    <property type="match status" value="7"/>
</dbReference>
<dbReference type="SUPFAM" id="SSF52540">
    <property type="entry name" value="P-loop containing nucleoside triphosphate hydrolases"/>
    <property type="match status" value="1"/>
</dbReference>
<feature type="repeat" description="ANK" evidence="3">
    <location>
        <begin position="1467"/>
        <end position="1499"/>
    </location>
</feature>
<dbReference type="EMBL" id="ML978124">
    <property type="protein sequence ID" value="KAF2100719.1"/>
    <property type="molecule type" value="Genomic_DNA"/>
</dbReference>
<dbReference type="Proteomes" id="UP000799772">
    <property type="component" value="Unassembled WGS sequence"/>
</dbReference>